<feature type="transmembrane region" description="Helical" evidence="2">
    <location>
        <begin position="290"/>
        <end position="309"/>
    </location>
</feature>
<dbReference type="InParanoid" id="A0A163KMZ8"/>
<dbReference type="AlphaFoldDB" id="A0A163KMZ8"/>
<feature type="transmembrane region" description="Helical" evidence="2">
    <location>
        <begin position="165"/>
        <end position="190"/>
    </location>
</feature>
<dbReference type="OrthoDB" id="2377933at2759"/>
<feature type="region of interest" description="Disordered" evidence="1">
    <location>
        <begin position="22"/>
        <end position="44"/>
    </location>
</feature>
<feature type="transmembrane region" description="Helical" evidence="2">
    <location>
        <begin position="93"/>
        <end position="114"/>
    </location>
</feature>
<evidence type="ECO:0000256" key="2">
    <source>
        <dbReference type="SAM" id="Phobius"/>
    </source>
</evidence>
<reference evidence="3" key="1">
    <citation type="submission" date="2016-04" db="EMBL/GenBank/DDBJ databases">
        <authorList>
            <person name="Evans L.H."/>
            <person name="Alamgir A."/>
            <person name="Owens N."/>
            <person name="Weber N.D."/>
            <person name="Virtaneva K."/>
            <person name="Barbian K."/>
            <person name="Babar A."/>
            <person name="Rosenke K."/>
        </authorList>
    </citation>
    <scope>NUCLEOTIDE SEQUENCE [LARGE SCALE GENOMIC DNA]</scope>
    <source>
        <strain evidence="3">CBS 101.48</strain>
    </source>
</reference>
<dbReference type="EMBL" id="LT550023">
    <property type="protein sequence ID" value="SAL94849.1"/>
    <property type="molecule type" value="Genomic_DNA"/>
</dbReference>
<organism evidence="3">
    <name type="scientific">Absidia glauca</name>
    <name type="common">Pin mould</name>
    <dbReference type="NCBI Taxonomy" id="4829"/>
    <lineage>
        <taxon>Eukaryota</taxon>
        <taxon>Fungi</taxon>
        <taxon>Fungi incertae sedis</taxon>
        <taxon>Mucoromycota</taxon>
        <taxon>Mucoromycotina</taxon>
        <taxon>Mucoromycetes</taxon>
        <taxon>Mucorales</taxon>
        <taxon>Cunninghamellaceae</taxon>
        <taxon>Absidia</taxon>
    </lineage>
</organism>
<keyword evidence="2" id="KW-1133">Transmembrane helix</keyword>
<gene>
    <name evidence="3" type="primary">ABSGL_00141.1 scaffold 320</name>
</gene>
<keyword evidence="2" id="KW-0812">Transmembrane</keyword>
<keyword evidence="2" id="KW-0472">Membrane</keyword>
<evidence type="ECO:0000256" key="1">
    <source>
        <dbReference type="SAM" id="MobiDB-lite"/>
    </source>
</evidence>
<protein>
    <submittedName>
        <fullName evidence="3">Uncharacterized protein</fullName>
    </submittedName>
</protein>
<sequence>MPQDSYELPSVYISLEKQQEMASAPATSCNRPTETTTHFPPRDHDTRQLLVDRGAGQEETDCSIEEEMNARQHRQSVDSGSLEVYHGQMEQDWWLACLMLSTSFSMLFFTVIPVVANLPDIVPSWFSGDTLWRLFDPLFTLPLNLFIMTRSNVITSGGKPNYCEFLVLNCTITDNFILWGIMLCVGGNISEQSVTWLFWALGAGIFVQGHGLHTAAAMFKHPVQDFNVAHPDAVAEYPVLYQIYSNMRDLWEHIVAHYMYAFGGMIMSWAQLFAFRHQVHGPLTFGTKVVFMFGSLIYGLLLAGIAIEFPDGLYGKSKESNYKEL</sequence>
<keyword evidence="4" id="KW-1185">Reference proteome</keyword>
<evidence type="ECO:0000313" key="4">
    <source>
        <dbReference type="Proteomes" id="UP000078561"/>
    </source>
</evidence>
<accession>A0A163KMZ8</accession>
<feature type="transmembrane region" description="Helical" evidence="2">
    <location>
        <begin position="196"/>
        <end position="219"/>
    </location>
</feature>
<feature type="compositionally biased region" description="Polar residues" evidence="1">
    <location>
        <begin position="25"/>
        <end position="38"/>
    </location>
</feature>
<feature type="transmembrane region" description="Helical" evidence="2">
    <location>
        <begin position="250"/>
        <end position="270"/>
    </location>
</feature>
<evidence type="ECO:0000313" key="3">
    <source>
        <dbReference type="EMBL" id="SAL94849.1"/>
    </source>
</evidence>
<dbReference type="Proteomes" id="UP000078561">
    <property type="component" value="Unassembled WGS sequence"/>
</dbReference>
<proteinExistence type="predicted"/>
<name>A0A163KMZ8_ABSGL</name>